<evidence type="ECO:0000259" key="2">
    <source>
        <dbReference type="Pfam" id="PF00326"/>
    </source>
</evidence>
<reference evidence="4" key="1">
    <citation type="submission" date="2021-01" db="EMBL/GenBank/DDBJ databases">
        <title>Caligus Genome Assembly.</title>
        <authorList>
            <person name="Gallardo-Escarate C."/>
        </authorList>
    </citation>
    <scope>NUCLEOTIDE SEQUENCE [LARGE SCALE GENOMIC DNA]</scope>
</reference>
<dbReference type="Proteomes" id="UP000595437">
    <property type="component" value="Chromosome 3"/>
</dbReference>
<keyword evidence="4" id="KW-1185">Reference proteome</keyword>
<dbReference type="GO" id="GO:0004252">
    <property type="term" value="F:serine-type endopeptidase activity"/>
    <property type="evidence" value="ECO:0007669"/>
    <property type="project" value="TreeGrafter"/>
</dbReference>
<evidence type="ECO:0000256" key="1">
    <source>
        <dbReference type="ARBA" id="ARBA00022801"/>
    </source>
</evidence>
<protein>
    <recommendedName>
        <fullName evidence="2">Peptidase S9 prolyl oligopeptidase catalytic domain-containing protein</fullName>
    </recommendedName>
</protein>
<dbReference type="Gene3D" id="3.40.50.1820">
    <property type="entry name" value="alpha/beta hydrolase"/>
    <property type="match status" value="1"/>
</dbReference>
<proteinExistence type="predicted"/>
<accession>A0A7T8KBL5</accession>
<dbReference type="OrthoDB" id="416344at2759"/>
<organism evidence="3 4">
    <name type="scientific">Caligus rogercresseyi</name>
    <name type="common">Sea louse</name>
    <dbReference type="NCBI Taxonomy" id="217165"/>
    <lineage>
        <taxon>Eukaryota</taxon>
        <taxon>Metazoa</taxon>
        <taxon>Ecdysozoa</taxon>
        <taxon>Arthropoda</taxon>
        <taxon>Crustacea</taxon>
        <taxon>Multicrustacea</taxon>
        <taxon>Hexanauplia</taxon>
        <taxon>Copepoda</taxon>
        <taxon>Siphonostomatoida</taxon>
        <taxon>Caligidae</taxon>
        <taxon>Caligus</taxon>
    </lineage>
</organism>
<dbReference type="EMBL" id="CP045892">
    <property type="protein sequence ID" value="QQP52891.1"/>
    <property type="molecule type" value="Genomic_DNA"/>
</dbReference>
<dbReference type="PANTHER" id="PTHR42776">
    <property type="entry name" value="SERINE PEPTIDASE S9 FAMILY MEMBER"/>
    <property type="match status" value="1"/>
</dbReference>
<dbReference type="PANTHER" id="PTHR42776:SF4">
    <property type="entry name" value="ACYLAMINO-ACID-RELEASING ENZYME"/>
    <property type="match status" value="1"/>
</dbReference>
<dbReference type="InterPro" id="IPR001375">
    <property type="entry name" value="Peptidase_S9_cat"/>
</dbReference>
<evidence type="ECO:0000313" key="4">
    <source>
        <dbReference type="Proteomes" id="UP000595437"/>
    </source>
</evidence>
<dbReference type="InterPro" id="IPR029058">
    <property type="entry name" value="AB_hydrolase_fold"/>
</dbReference>
<dbReference type="Pfam" id="PF00326">
    <property type="entry name" value="Peptidase_S9"/>
    <property type="match status" value="1"/>
</dbReference>
<sequence>PSKNHAKHEGSPYFESNENGTVIKYNPDIIKNSKLSGDASIVLTDHIISDGKSYGVYPANVPLRAFSSDGSKFYLSVFMESSVHLVAITLDDEADQRVEVFDGTNLRLMDVYEDHLLIAKSNWNEYPKVFVSYVGPKEAEEESHVEFKLVTEDVEVIRERRYGSIKSDHAFMEKFASNYVAATIPIIVVLHGGPNSVKTSEYDRLINGLLGSDFAVVSVNYRGSLGMNSESLASIKGYKIKDLMKEVKEGIASAIESSRSLDALRVGIVGIGFGGLLALELSNYHSKFENIVLVNPIVDLPQMRSSSDPQWVYDVLGMNYSYPSFQAWTSSINHGKC</sequence>
<feature type="non-terminal residue" evidence="3">
    <location>
        <position position="337"/>
    </location>
</feature>
<feature type="non-terminal residue" evidence="3">
    <location>
        <position position="1"/>
    </location>
</feature>
<evidence type="ECO:0000313" key="3">
    <source>
        <dbReference type="EMBL" id="QQP52891.1"/>
    </source>
</evidence>
<dbReference type="GO" id="GO:0006508">
    <property type="term" value="P:proteolysis"/>
    <property type="evidence" value="ECO:0007669"/>
    <property type="project" value="InterPro"/>
</dbReference>
<dbReference type="AlphaFoldDB" id="A0A7T8KBL5"/>
<gene>
    <name evidence="3" type="ORF">FKW44_005175</name>
</gene>
<name>A0A7T8KBL5_CALRO</name>
<dbReference type="SUPFAM" id="SSF53474">
    <property type="entry name" value="alpha/beta-Hydrolases"/>
    <property type="match status" value="1"/>
</dbReference>
<keyword evidence="1" id="KW-0378">Hydrolase</keyword>
<feature type="domain" description="Peptidase S9 prolyl oligopeptidase catalytic" evidence="2">
    <location>
        <begin position="211"/>
        <end position="309"/>
    </location>
</feature>